<proteinExistence type="inferred from homology"/>
<feature type="non-terminal residue" evidence="2">
    <location>
        <position position="1"/>
    </location>
</feature>
<dbReference type="OMA" id="HLMWMLE"/>
<evidence type="ECO:0000313" key="3">
    <source>
        <dbReference type="Proteomes" id="UP000824469"/>
    </source>
</evidence>
<dbReference type="AlphaFoldDB" id="A0AA38CBY6"/>
<evidence type="ECO:0008006" key="4">
    <source>
        <dbReference type="Google" id="ProtNLM"/>
    </source>
</evidence>
<dbReference type="GO" id="GO:0009733">
    <property type="term" value="P:response to auxin"/>
    <property type="evidence" value="ECO:0007669"/>
    <property type="project" value="InterPro"/>
</dbReference>
<organism evidence="2 3">
    <name type="scientific">Taxus chinensis</name>
    <name type="common">Chinese yew</name>
    <name type="synonym">Taxus wallichiana var. chinensis</name>
    <dbReference type="NCBI Taxonomy" id="29808"/>
    <lineage>
        <taxon>Eukaryota</taxon>
        <taxon>Viridiplantae</taxon>
        <taxon>Streptophyta</taxon>
        <taxon>Embryophyta</taxon>
        <taxon>Tracheophyta</taxon>
        <taxon>Spermatophyta</taxon>
        <taxon>Pinopsida</taxon>
        <taxon>Pinidae</taxon>
        <taxon>Conifers II</taxon>
        <taxon>Cupressales</taxon>
        <taxon>Taxaceae</taxon>
        <taxon>Taxus</taxon>
    </lineage>
</organism>
<evidence type="ECO:0000256" key="1">
    <source>
        <dbReference type="ARBA" id="ARBA00006974"/>
    </source>
</evidence>
<gene>
    <name evidence="2" type="ORF">KI387_040452</name>
</gene>
<comment type="caution">
    <text evidence="2">The sequence shown here is derived from an EMBL/GenBank/DDBJ whole genome shotgun (WGS) entry which is preliminary data.</text>
</comment>
<sequence length="221" mass="24944">NLISPIKVMGITPPTLLSRVTNARCTSLPHGLYIWRKLLRMPHCIASLTWLSVLFLHSLSCWVTPCILYATFGLSASLKMVLNVNKIKSILKKCQSFGRMRRSYSSLSSTCRDDVSVWDSHESSPASTQLVQADISDEAPKGFIVLYVGKSRRRYLMSAQYLNHPLLRVLARRCEGDNEEGFTVACEVVMFEHLVWMLDNAEPDAIHTDSLEELAQFYAST</sequence>
<dbReference type="PANTHER" id="PTHR35296:SF8">
    <property type="entry name" value="SMALL AUXIN-UP RNA-RELATED"/>
    <property type="match status" value="1"/>
</dbReference>
<accession>A0AA38CBY6</accession>
<reference evidence="2 3" key="1">
    <citation type="journal article" date="2021" name="Nat. Plants">
        <title>The Taxus genome provides insights into paclitaxel biosynthesis.</title>
        <authorList>
            <person name="Xiong X."/>
            <person name="Gou J."/>
            <person name="Liao Q."/>
            <person name="Li Y."/>
            <person name="Zhou Q."/>
            <person name="Bi G."/>
            <person name="Li C."/>
            <person name="Du R."/>
            <person name="Wang X."/>
            <person name="Sun T."/>
            <person name="Guo L."/>
            <person name="Liang H."/>
            <person name="Lu P."/>
            <person name="Wu Y."/>
            <person name="Zhang Z."/>
            <person name="Ro D.K."/>
            <person name="Shang Y."/>
            <person name="Huang S."/>
            <person name="Yan J."/>
        </authorList>
    </citation>
    <scope>NUCLEOTIDE SEQUENCE [LARGE SCALE GENOMIC DNA]</scope>
    <source>
        <strain evidence="2">Ta-2019</strain>
    </source>
</reference>
<keyword evidence="3" id="KW-1185">Reference proteome</keyword>
<dbReference type="InterPro" id="IPR003676">
    <property type="entry name" value="SAUR_fam"/>
</dbReference>
<name>A0AA38CBY6_TAXCH</name>
<comment type="similarity">
    <text evidence="1">Belongs to the ARG7 family.</text>
</comment>
<dbReference type="Pfam" id="PF02519">
    <property type="entry name" value="Auxin_inducible"/>
    <property type="match status" value="1"/>
</dbReference>
<dbReference type="Proteomes" id="UP000824469">
    <property type="component" value="Unassembled WGS sequence"/>
</dbReference>
<dbReference type="PANTHER" id="PTHR35296">
    <property type="entry name" value="EXPRESSED PROTEIN"/>
    <property type="match status" value="1"/>
</dbReference>
<dbReference type="EMBL" id="JAHRHJ020000203">
    <property type="protein sequence ID" value="KAH9294344.1"/>
    <property type="molecule type" value="Genomic_DNA"/>
</dbReference>
<protein>
    <recommendedName>
        <fullName evidence="4">SAUR family protein</fullName>
    </recommendedName>
</protein>
<evidence type="ECO:0000313" key="2">
    <source>
        <dbReference type="EMBL" id="KAH9294344.1"/>
    </source>
</evidence>